<feature type="compositionally biased region" description="Basic residues" evidence="1">
    <location>
        <begin position="62"/>
        <end position="80"/>
    </location>
</feature>
<feature type="compositionally biased region" description="Basic and acidic residues" evidence="1">
    <location>
        <begin position="344"/>
        <end position="354"/>
    </location>
</feature>
<evidence type="ECO:0000256" key="2">
    <source>
        <dbReference type="SAM" id="Phobius"/>
    </source>
</evidence>
<feature type="compositionally biased region" description="Polar residues" evidence="1">
    <location>
        <begin position="252"/>
        <end position="261"/>
    </location>
</feature>
<feature type="transmembrane region" description="Helical" evidence="2">
    <location>
        <begin position="6"/>
        <end position="24"/>
    </location>
</feature>
<dbReference type="OrthoDB" id="4207724at2759"/>
<reference evidence="3 4" key="1">
    <citation type="journal article" date="2018" name="Sci. Rep.">
        <title>Comparative genomics provides insights into the lifestyle and reveals functional heterogeneity of dark septate endophytic fungi.</title>
        <authorList>
            <person name="Knapp D.G."/>
            <person name="Nemeth J.B."/>
            <person name="Barry K."/>
            <person name="Hainaut M."/>
            <person name="Henrissat B."/>
            <person name="Johnson J."/>
            <person name="Kuo A."/>
            <person name="Lim J.H.P."/>
            <person name="Lipzen A."/>
            <person name="Nolan M."/>
            <person name="Ohm R.A."/>
            <person name="Tamas L."/>
            <person name="Grigoriev I.V."/>
            <person name="Spatafora J.W."/>
            <person name="Nagy L.G."/>
            <person name="Kovacs G.M."/>
        </authorList>
    </citation>
    <scope>NUCLEOTIDE SEQUENCE [LARGE SCALE GENOMIC DNA]</scope>
    <source>
        <strain evidence="3 4">DSE2036</strain>
    </source>
</reference>
<gene>
    <name evidence="3" type="ORF">DM02DRAFT_207304</name>
</gene>
<dbReference type="Proteomes" id="UP000244855">
    <property type="component" value="Unassembled WGS sequence"/>
</dbReference>
<keyword evidence="2" id="KW-0472">Membrane</keyword>
<keyword evidence="2" id="KW-1133">Transmembrane helix</keyword>
<sequence length="354" mass="37574">MVDTSVVQNWAIFLAIAGAVYLFTRRGRNGETRGRSLQRATNNAASNVKGAAQWSEEETKSKSKQAGKATKAKAPRKSVKKAVQEAGDKAEAYLSAASSNAGADADDDTPPTASPSGRDVSDMLEPQAPKSVLKISASEKQARPAKPQPQRTESATETKKQRQNRKKKEEEKAAREAAEEERKKLLEQQRRTAREARGEAARNGLQPAQAPTSNAWSSGSAPAAKSSLIGGQLLDTLDNVAEVAPSAGGATNGTTSESTKYGNLPSEEDQLRMAMEESAWTTVPKGRKKAKKEAAEEGSDSGAQEAAPAPVKAAPVKAAPVKKAENTKPASRFDVLSQQITDVGDPRDSDWPVV</sequence>
<feature type="region of interest" description="Disordered" evidence="1">
    <location>
        <begin position="244"/>
        <end position="265"/>
    </location>
</feature>
<feature type="compositionally biased region" description="Low complexity" evidence="1">
    <location>
        <begin position="306"/>
        <end position="321"/>
    </location>
</feature>
<proteinExistence type="predicted"/>
<dbReference type="AlphaFoldDB" id="A0A2V1D8S8"/>
<keyword evidence="4" id="KW-1185">Reference proteome</keyword>
<evidence type="ECO:0000313" key="3">
    <source>
        <dbReference type="EMBL" id="PVH93943.1"/>
    </source>
</evidence>
<organism evidence="3 4">
    <name type="scientific">Periconia macrospinosa</name>
    <dbReference type="NCBI Taxonomy" id="97972"/>
    <lineage>
        <taxon>Eukaryota</taxon>
        <taxon>Fungi</taxon>
        <taxon>Dikarya</taxon>
        <taxon>Ascomycota</taxon>
        <taxon>Pezizomycotina</taxon>
        <taxon>Dothideomycetes</taxon>
        <taxon>Pleosporomycetidae</taxon>
        <taxon>Pleosporales</taxon>
        <taxon>Massarineae</taxon>
        <taxon>Periconiaceae</taxon>
        <taxon>Periconia</taxon>
    </lineage>
</organism>
<evidence type="ECO:0000313" key="4">
    <source>
        <dbReference type="Proteomes" id="UP000244855"/>
    </source>
</evidence>
<feature type="region of interest" description="Disordered" evidence="1">
    <location>
        <begin position="32"/>
        <end position="225"/>
    </location>
</feature>
<feature type="compositionally biased region" description="Basic and acidic residues" evidence="1">
    <location>
        <begin position="167"/>
        <end position="200"/>
    </location>
</feature>
<accession>A0A2V1D8S8</accession>
<evidence type="ECO:0000256" key="1">
    <source>
        <dbReference type="SAM" id="MobiDB-lite"/>
    </source>
</evidence>
<dbReference type="EMBL" id="KZ805558">
    <property type="protein sequence ID" value="PVH93943.1"/>
    <property type="molecule type" value="Genomic_DNA"/>
</dbReference>
<feature type="compositionally biased region" description="Basic and acidic residues" evidence="1">
    <location>
        <begin position="82"/>
        <end position="91"/>
    </location>
</feature>
<feature type="compositionally biased region" description="Polar residues" evidence="1">
    <location>
        <begin position="209"/>
        <end position="220"/>
    </location>
</feature>
<protein>
    <submittedName>
        <fullName evidence="3">Uncharacterized protein</fullName>
    </submittedName>
</protein>
<keyword evidence="2" id="KW-0812">Transmembrane</keyword>
<feature type="region of interest" description="Disordered" evidence="1">
    <location>
        <begin position="277"/>
        <end position="354"/>
    </location>
</feature>
<name>A0A2V1D8S8_9PLEO</name>